<keyword evidence="3" id="KW-0862">Zinc</keyword>
<evidence type="ECO:0000256" key="3">
    <source>
        <dbReference type="ARBA" id="ARBA00022833"/>
    </source>
</evidence>
<dbReference type="RefSeq" id="WP_119512870.1">
    <property type="nucleotide sequence ID" value="NZ_QXFK01000015.1"/>
</dbReference>
<evidence type="ECO:0000259" key="6">
    <source>
        <dbReference type="PROSITE" id="PS51891"/>
    </source>
</evidence>
<comment type="similarity">
    <text evidence="1">Belongs to the Gfa family.</text>
</comment>
<dbReference type="SUPFAM" id="SSF51316">
    <property type="entry name" value="Mss4-like"/>
    <property type="match status" value="1"/>
</dbReference>
<gene>
    <name evidence="7" type="ORF">D2V04_08045</name>
</gene>
<evidence type="ECO:0000256" key="4">
    <source>
        <dbReference type="ARBA" id="ARBA00023239"/>
    </source>
</evidence>
<dbReference type="OrthoDB" id="7186766at2"/>
<name>A0A418NIG4_9SPHN</name>
<protein>
    <submittedName>
        <fullName evidence="7">GFA family protein</fullName>
    </submittedName>
</protein>
<comment type="caution">
    <text evidence="7">The sequence shown here is derived from an EMBL/GenBank/DDBJ whole genome shotgun (WGS) entry which is preliminary data.</text>
</comment>
<dbReference type="PROSITE" id="PS51891">
    <property type="entry name" value="CENP_V_GFA"/>
    <property type="match status" value="1"/>
</dbReference>
<reference evidence="7 8" key="1">
    <citation type="submission" date="2018-08" db="EMBL/GenBank/DDBJ databases">
        <title>Altererythrobacter sp.Ery1 and Ery12, the genome sequencing of novel strains in genus Alterythrobacter.</title>
        <authorList>
            <person name="Cheng H."/>
            <person name="Wu Y.-H."/>
            <person name="Fang C."/>
            <person name="Xu X.-W."/>
        </authorList>
    </citation>
    <scope>NUCLEOTIDE SEQUENCE [LARGE SCALE GENOMIC DNA]</scope>
    <source>
        <strain evidence="7 8">Ery1</strain>
    </source>
</reference>
<dbReference type="Gene3D" id="3.90.1590.10">
    <property type="entry name" value="glutathione-dependent formaldehyde- activating enzyme (gfa)"/>
    <property type="match status" value="1"/>
</dbReference>
<dbReference type="Proteomes" id="UP000285092">
    <property type="component" value="Unassembled WGS sequence"/>
</dbReference>
<proteinExistence type="inferred from homology"/>
<dbReference type="InterPro" id="IPR006913">
    <property type="entry name" value="CENP-V/GFA"/>
</dbReference>
<dbReference type="AlphaFoldDB" id="A0A418NIG4"/>
<dbReference type="GO" id="GO:0046872">
    <property type="term" value="F:metal ion binding"/>
    <property type="evidence" value="ECO:0007669"/>
    <property type="project" value="UniProtKB-KW"/>
</dbReference>
<organism evidence="7 8">
    <name type="scientific">Pelagerythrobacter aerophilus</name>
    <dbReference type="NCBI Taxonomy" id="2306995"/>
    <lineage>
        <taxon>Bacteria</taxon>
        <taxon>Pseudomonadati</taxon>
        <taxon>Pseudomonadota</taxon>
        <taxon>Alphaproteobacteria</taxon>
        <taxon>Sphingomonadales</taxon>
        <taxon>Erythrobacteraceae</taxon>
        <taxon>Pelagerythrobacter</taxon>
    </lineage>
</organism>
<keyword evidence="8" id="KW-1185">Reference proteome</keyword>
<dbReference type="InterPro" id="IPR011057">
    <property type="entry name" value="Mss4-like_sf"/>
</dbReference>
<evidence type="ECO:0000256" key="2">
    <source>
        <dbReference type="ARBA" id="ARBA00022723"/>
    </source>
</evidence>
<dbReference type="PANTHER" id="PTHR33337">
    <property type="entry name" value="GFA DOMAIN-CONTAINING PROTEIN"/>
    <property type="match status" value="1"/>
</dbReference>
<accession>A0A418NIG4</accession>
<keyword evidence="4" id="KW-0456">Lyase</keyword>
<feature type="region of interest" description="Disordered" evidence="5">
    <location>
        <begin position="129"/>
        <end position="156"/>
    </location>
</feature>
<keyword evidence="2" id="KW-0479">Metal-binding</keyword>
<sequence>MQRLLVTATGGCQCGAVRYRATAMLDNAHLCHCRMCQKATGNLFAALVAAPDDALEWTRGTPATFESSAGVERGFCAQCGTPLFYHAHANGRTNLTIGSLDDPAAFAPQSQIGTEARMPWFDTLPSLQDGGETEAGDNAEWAAAIRRTSRQHPDHD</sequence>
<evidence type="ECO:0000256" key="1">
    <source>
        <dbReference type="ARBA" id="ARBA00005495"/>
    </source>
</evidence>
<dbReference type="PANTHER" id="PTHR33337:SF40">
    <property type="entry name" value="CENP-V_GFA DOMAIN-CONTAINING PROTEIN-RELATED"/>
    <property type="match status" value="1"/>
</dbReference>
<dbReference type="GO" id="GO:0016846">
    <property type="term" value="F:carbon-sulfur lyase activity"/>
    <property type="evidence" value="ECO:0007669"/>
    <property type="project" value="InterPro"/>
</dbReference>
<evidence type="ECO:0000313" key="8">
    <source>
        <dbReference type="Proteomes" id="UP000285092"/>
    </source>
</evidence>
<evidence type="ECO:0000313" key="7">
    <source>
        <dbReference type="EMBL" id="RIV78734.1"/>
    </source>
</evidence>
<evidence type="ECO:0000256" key="5">
    <source>
        <dbReference type="SAM" id="MobiDB-lite"/>
    </source>
</evidence>
<dbReference type="EMBL" id="QXFK01000015">
    <property type="protein sequence ID" value="RIV78734.1"/>
    <property type="molecule type" value="Genomic_DNA"/>
</dbReference>
<feature type="domain" description="CENP-V/GFA" evidence="6">
    <location>
        <begin position="8"/>
        <end position="122"/>
    </location>
</feature>
<dbReference type="Pfam" id="PF04828">
    <property type="entry name" value="GFA"/>
    <property type="match status" value="1"/>
</dbReference>